<gene>
    <name evidence="1" type="ORF">X798_08138</name>
</gene>
<dbReference type="AlphaFoldDB" id="A0A238BHP0"/>
<name>A0A238BHP0_9BILA</name>
<proteinExistence type="predicted"/>
<organism evidence="1 2">
    <name type="scientific">Onchocerca flexuosa</name>
    <dbReference type="NCBI Taxonomy" id="387005"/>
    <lineage>
        <taxon>Eukaryota</taxon>
        <taxon>Metazoa</taxon>
        <taxon>Ecdysozoa</taxon>
        <taxon>Nematoda</taxon>
        <taxon>Chromadorea</taxon>
        <taxon>Rhabditida</taxon>
        <taxon>Spirurina</taxon>
        <taxon>Spiruromorpha</taxon>
        <taxon>Filarioidea</taxon>
        <taxon>Onchocercidae</taxon>
        <taxon>Onchocerca</taxon>
    </lineage>
</organism>
<sequence>MVERSPGTKTKRLLLHEKSDSVENEWNRRSNNLISRSKSQLQDILQLNAGTVECESFDIVRPNFMKLLALCKHETYRNNDRCFRIFLLATKILNDRNAMKMFSVFYNNKMFTQLSDFYICWAQRCDQNHSIIRAILIKAVRMDAKPKCSIDIRKRQFVTKEEKLILNTNDNKISIAQATGISEYPWDIKQQIEFMNDMKAPNFIKIYNRKMPPFNFIFHKLSFPKQISNDALNYICSIKGIPKRYFILKIRPKHQSYWESHIYHYVEEELRLISGIVQIYHCLSFIDKCLTVQEFTAGTLKVSSQSLI</sequence>
<dbReference type="EMBL" id="KZ271564">
    <property type="protein sequence ID" value="OZC04891.1"/>
    <property type="molecule type" value="Genomic_DNA"/>
</dbReference>
<protein>
    <recommendedName>
        <fullName evidence="3">BUB1 N-terminal domain-containing protein</fullName>
    </recommendedName>
</protein>
<evidence type="ECO:0008006" key="3">
    <source>
        <dbReference type="Google" id="ProtNLM"/>
    </source>
</evidence>
<evidence type="ECO:0000313" key="1">
    <source>
        <dbReference type="EMBL" id="OZC04891.1"/>
    </source>
</evidence>
<dbReference type="Proteomes" id="UP000242913">
    <property type="component" value="Unassembled WGS sequence"/>
</dbReference>
<reference evidence="1 2" key="1">
    <citation type="submission" date="2015-12" db="EMBL/GenBank/DDBJ databases">
        <title>Draft genome of the nematode, Onchocerca flexuosa.</title>
        <authorList>
            <person name="Mitreva M."/>
        </authorList>
    </citation>
    <scope>NUCLEOTIDE SEQUENCE [LARGE SCALE GENOMIC DNA]</scope>
    <source>
        <strain evidence="1">Red Deer</strain>
    </source>
</reference>
<keyword evidence="2" id="KW-1185">Reference proteome</keyword>
<accession>A0A238BHP0</accession>
<dbReference type="Gene3D" id="1.25.40.430">
    <property type="match status" value="1"/>
</dbReference>
<evidence type="ECO:0000313" key="2">
    <source>
        <dbReference type="Proteomes" id="UP000242913"/>
    </source>
</evidence>
<dbReference type="OrthoDB" id="5854829at2759"/>